<organism evidence="1 2">
    <name type="scientific">Hygrophoropsis aurantiaca</name>
    <dbReference type="NCBI Taxonomy" id="72124"/>
    <lineage>
        <taxon>Eukaryota</taxon>
        <taxon>Fungi</taxon>
        <taxon>Dikarya</taxon>
        <taxon>Basidiomycota</taxon>
        <taxon>Agaricomycotina</taxon>
        <taxon>Agaricomycetes</taxon>
        <taxon>Agaricomycetidae</taxon>
        <taxon>Boletales</taxon>
        <taxon>Coniophorineae</taxon>
        <taxon>Hygrophoropsidaceae</taxon>
        <taxon>Hygrophoropsis</taxon>
    </lineage>
</organism>
<evidence type="ECO:0000313" key="2">
    <source>
        <dbReference type="Proteomes" id="UP000790377"/>
    </source>
</evidence>
<gene>
    <name evidence="1" type="ORF">BJ138DRAFT_1143420</name>
</gene>
<feature type="non-terminal residue" evidence="1">
    <location>
        <position position="634"/>
    </location>
</feature>
<proteinExistence type="predicted"/>
<protein>
    <submittedName>
        <fullName evidence="1">Uncharacterized protein</fullName>
    </submittedName>
</protein>
<sequence length="634" mass="71624">MSSKGRKHHLDGWKERRCNFYDDDGRERLRRNGEKGCYNNYRDCKFAHPCESEWDNAIHSLPPPSSVVADRDSEFYYTSASSSRRQTRKASSSSIHKSRRRDSFGSLSPRPRREDWATSSRRSRSPASSIISDQLERLRRDNQSRSRQTRGGSFSTRRSPVPEVHSRATSKERPPLTSDKASSAMPSYPDMPPPPPPLPLQQPPQPHKPPPPLPPLPSVASSVKTKTALGPQEKHALWDRRTDLLSTSMVARVAYAKSERDFNAMKRMVKSPPTEDTPHITAQLAALELQREKGKKERNDAIERLVETMFWPAFKQPDVQSVETKYENMTKQLTELQARITELSVGYLTLTGKFQTTNTPGLSDPSTMQHNVPDKADIPVENTEGMILCSRADLDAMHDKLQGLTHHVSIIQNYYTQRDGDMYNYVEERIDEKIGEIDFDTFREDAKITAVEIEAVVAPILAERLSPIDPIEQELQALARKHTELKLQKDAVTLEAALLKREEAAIRERLAKDEKPDIREAIAKSKKELDAVNTVVQVLASRAPPASQPVPIVPSAEYFLEELENPITNSVRAQCASLLIQLRDELLSATSEENTKLFNLLSPKLVTLSRFFDIFTTQVLRPEAIVTNQPPQGV</sequence>
<evidence type="ECO:0000313" key="1">
    <source>
        <dbReference type="EMBL" id="KAH7914715.1"/>
    </source>
</evidence>
<name>A0ACB8AMM2_9AGAM</name>
<keyword evidence="2" id="KW-1185">Reference proteome</keyword>
<dbReference type="Proteomes" id="UP000790377">
    <property type="component" value="Unassembled WGS sequence"/>
</dbReference>
<accession>A0ACB8AMM2</accession>
<dbReference type="EMBL" id="MU267610">
    <property type="protein sequence ID" value="KAH7914715.1"/>
    <property type="molecule type" value="Genomic_DNA"/>
</dbReference>
<reference evidence="1" key="1">
    <citation type="journal article" date="2021" name="New Phytol.">
        <title>Evolutionary innovations through gain and loss of genes in the ectomycorrhizal Boletales.</title>
        <authorList>
            <person name="Wu G."/>
            <person name="Miyauchi S."/>
            <person name="Morin E."/>
            <person name="Kuo A."/>
            <person name="Drula E."/>
            <person name="Varga T."/>
            <person name="Kohler A."/>
            <person name="Feng B."/>
            <person name="Cao Y."/>
            <person name="Lipzen A."/>
            <person name="Daum C."/>
            <person name="Hundley H."/>
            <person name="Pangilinan J."/>
            <person name="Johnson J."/>
            <person name="Barry K."/>
            <person name="LaButti K."/>
            <person name="Ng V."/>
            <person name="Ahrendt S."/>
            <person name="Min B."/>
            <person name="Choi I.G."/>
            <person name="Park H."/>
            <person name="Plett J.M."/>
            <person name="Magnuson J."/>
            <person name="Spatafora J.W."/>
            <person name="Nagy L.G."/>
            <person name="Henrissat B."/>
            <person name="Grigoriev I.V."/>
            <person name="Yang Z.L."/>
            <person name="Xu J."/>
            <person name="Martin F.M."/>
        </authorList>
    </citation>
    <scope>NUCLEOTIDE SEQUENCE</scope>
    <source>
        <strain evidence="1">ATCC 28755</strain>
    </source>
</reference>
<comment type="caution">
    <text evidence="1">The sequence shown here is derived from an EMBL/GenBank/DDBJ whole genome shotgun (WGS) entry which is preliminary data.</text>
</comment>